<dbReference type="AlphaFoldDB" id="A0A7Y7B256"/>
<accession>A0A7Y7B256</accession>
<feature type="domain" description="VWFA" evidence="2">
    <location>
        <begin position="667"/>
        <end position="863"/>
    </location>
</feature>
<feature type="compositionally biased region" description="Basic and acidic residues" evidence="1">
    <location>
        <begin position="736"/>
        <end position="752"/>
    </location>
</feature>
<proteinExistence type="predicted"/>
<gene>
    <name evidence="3" type="ORF">HG542_08130</name>
</gene>
<feature type="compositionally biased region" description="Pro residues" evidence="1">
    <location>
        <begin position="271"/>
        <end position="280"/>
    </location>
</feature>
<dbReference type="InterPro" id="IPR036465">
    <property type="entry name" value="vWFA_dom_sf"/>
</dbReference>
<dbReference type="Pfam" id="PF13531">
    <property type="entry name" value="SBP_bac_11"/>
    <property type="match status" value="1"/>
</dbReference>
<protein>
    <submittedName>
        <fullName evidence="3">Substrate-binding domain-containing protein</fullName>
    </submittedName>
</protein>
<evidence type="ECO:0000259" key="2">
    <source>
        <dbReference type="PROSITE" id="PS50234"/>
    </source>
</evidence>
<feature type="region of interest" description="Disordered" evidence="1">
    <location>
        <begin position="733"/>
        <end position="783"/>
    </location>
</feature>
<dbReference type="EMBL" id="JABBXF010000014">
    <property type="protein sequence ID" value="NVK77633.1"/>
    <property type="molecule type" value="Genomic_DNA"/>
</dbReference>
<keyword evidence="4" id="KW-1185">Reference proteome</keyword>
<comment type="caution">
    <text evidence="3">The sequence shown here is derived from an EMBL/GenBank/DDBJ whole genome shotgun (WGS) entry which is preliminary data.</text>
</comment>
<sequence length="867" mass="92667">MVGPGRHEESHRALLVGVAHYASRKPLQVDEDLGDIAAVEPGLAELRKALSEGGVFDEDGIEVLSSPGVEQFENCLGHARDRTDGLLLVYFAGHGIADTRAGGDGRLLLGLRDAKVEDGPGFPGWIRWEDVLNRLRSGKSRPRHTVVILDCCYAGNASGAWEALDVEDQKRVSLLLAVQKNQRIDAGDATTPTPYTAQLVRQLGQSGDEFGGEAGGPVTLGMLQKRLSESLKSFRTVGGREWSPQACRQDAAEDEILSRPARGGGERNDPPPDGPDPGPVRRPGLARIVTAALLAAMVALTAGLWWALSGDSHGAGPGASCANHPPLELRVLTDPDLGPAVRKAADSFMASDANKDGDRCHRTGITVYSAGAAETVDAFRTQYGEWAHAGRSGFNPVGTVGPQPDVWIPASSASAHRAQDEGSNQSSVLTLDFDDRHPLAYAPMVVLVPEQLAEADGRRAGRKLAELMTAMKEKDKQTEVRRADPRYTDAGLAAARGLYGTDTPRTVELGQRRQGRPAPTGEGLVCALARGTDAGARAADRRTAVLAAEPTLGQYRHCAGETGVTRVAEYPSDVPGLDPAFVHVRWNDARRDEGERDRAVQRFRDWLVSDQGRAAFRDEAFRDGPQTPFPSAAPGLRANPGPMPRPLSADEAADTLEKYRQANDASRVRFLLDSSGSMSRWWDGPNGAREILRQSLSRFGPEDVYGVWGVASTGSGTPYHELLAFGTHGSWAGNADKNEQDKAAEAGRKVDDAEPELSSTADTGGALREALNGMPRGDEDDGHPQMVVVLTDDQGNDRMSAGQRDDLVSFVAGRKVPVVMVSFGSAGCLKDRLDLRVAEASGGRCLDARDDLARDLGAEISHVAQGH</sequence>
<evidence type="ECO:0000313" key="4">
    <source>
        <dbReference type="Proteomes" id="UP000587462"/>
    </source>
</evidence>
<feature type="region of interest" description="Disordered" evidence="1">
    <location>
        <begin position="258"/>
        <end position="283"/>
    </location>
</feature>
<reference evidence="3 4" key="1">
    <citation type="submission" date="2020-04" db="EMBL/GenBank/DDBJ databases">
        <title>Draft Genome Sequence of Streptomyces morookaense DSM 40503, an 8-azaguanine-producing strain.</title>
        <authorList>
            <person name="Qi J."/>
            <person name="Gao J.-M."/>
        </authorList>
    </citation>
    <scope>NUCLEOTIDE SEQUENCE [LARGE SCALE GENOMIC DNA]</scope>
    <source>
        <strain evidence="3 4">DSM 40503</strain>
    </source>
</reference>
<dbReference type="Gene3D" id="3.40.50.1460">
    <property type="match status" value="1"/>
</dbReference>
<dbReference type="CDD" id="cd00198">
    <property type="entry name" value="vWFA"/>
    <property type="match status" value="1"/>
</dbReference>
<dbReference type="Gene3D" id="3.40.50.410">
    <property type="entry name" value="von Willebrand factor, type A domain"/>
    <property type="match status" value="1"/>
</dbReference>
<dbReference type="Proteomes" id="UP000587462">
    <property type="component" value="Unassembled WGS sequence"/>
</dbReference>
<organism evidence="3 4">
    <name type="scientific">Streptomyces morookaense</name>
    <name type="common">Streptoverticillium morookaense</name>
    <dbReference type="NCBI Taxonomy" id="1970"/>
    <lineage>
        <taxon>Bacteria</taxon>
        <taxon>Bacillati</taxon>
        <taxon>Actinomycetota</taxon>
        <taxon>Actinomycetes</taxon>
        <taxon>Kitasatosporales</taxon>
        <taxon>Streptomycetaceae</taxon>
        <taxon>Streptomyces</taxon>
    </lineage>
</organism>
<evidence type="ECO:0000256" key="1">
    <source>
        <dbReference type="SAM" id="MobiDB-lite"/>
    </source>
</evidence>
<dbReference type="SUPFAM" id="SSF53300">
    <property type="entry name" value="vWA-like"/>
    <property type="match status" value="1"/>
</dbReference>
<dbReference type="RefSeq" id="WP_171079421.1">
    <property type="nucleotide sequence ID" value="NZ_BNBU01000001.1"/>
</dbReference>
<dbReference type="PROSITE" id="PS50234">
    <property type="entry name" value="VWFA"/>
    <property type="match status" value="1"/>
</dbReference>
<name>A0A7Y7B256_STRMO</name>
<dbReference type="InterPro" id="IPR002035">
    <property type="entry name" value="VWF_A"/>
</dbReference>
<evidence type="ECO:0000313" key="3">
    <source>
        <dbReference type="EMBL" id="NVK77633.1"/>
    </source>
</evidence>